<reference evidence="5 6" key="1">
    <citation type="journal article" date="2021" name="bioRxiv">
        <title>Chromosome-scale and haplotype-resolved genome assembly of a tetraploid potato cultivar.</title>
        <authorList>
            <person name="Sun H."/>
            <person name="Jiao W.-B."/>
            <person name="Krause K."/>
            <person name="Campoy J.A."/>
            <person name="Goel M."/>
            <person name="Folz-Donahue K."/>
            <person name="Kukat C."/>
            <person name="Huettel B."/>
            <person name="Schneeberger K."/>
        </authorList>
    </citation>
    <scope>NUCLEOTIDE SEQUENCE [LARGE SCALE GENOMIC DNA]</scope>
    <source>
        <strain evidence="5">SolTubOtavaFocal</strain>
        <tissue evidence="5">Leaves</tissue>
    </source>
</reference>
<dbReference type="EMBL" id="JAIVGD010000019">
    <property type="protein sequence ID" value="KAH0749305.1"/>
    <property type="molecule type" value="Genomic_DNA"/>
</dbReference>
<sequence>MMRSKIKEDDDVVGMLRKSLIGNRYLIVLDDIRDVKTWGDMGMCFPKCKDGSRVMVTTRIEQVAKHSQHHSDPYYLISEESCPPNLLEASLWREAANDLNSFALGEQSMKVIQSSSYDHLEDHIKCCFLHLGLFPEDRIKIQGRTAQVMDG</sequence>
<dbReference type="Proteomes" id="UP000826656">
    <property type="component" value="Unassembled WGS sequence"/>
</dbReference>
<gene>
    <name evidence="5" type="ORF">KY290_028537</name>
</gene>
<dbReference type="InterPro" id="IPR002182">
    <property type="entry name" value="NB-ARC"/>
</dbReference>
<evidence type="ECO:0000313" key="6">
    <source>
        <dbReference type="Proteomes" id="UP000826656"/>
    </source>
</evidence>
<evidence type="ECO:0000256" key="3">
    <source>
        <dbReference type="ARBA" id="ARBA00023136"/>
    </source>
</evidence>
<comment type="caution">
    <text evidence="5">The sequence shown here is derived from an EMBL/GenBank/DDBJ whole genome shotgun (WGS) entry which is preliminary data.</text>
</comment>
<name>A0ABQ7ULC1_SOLTU</name>
<dbReference type="PANTHER" id="PTHR23155:SF1228">
    <property type="entry name" value="NB-ARC DOMAIN CONTAINING PROTEIN, EXPRESSED"/>
    <property type="match status" value="1"/>
</dbReference>
<dbReference type="Pfam" id="PF00931">
    <property type="entry name" value="NB-ARC"/>
    <property type="match status" value="1"/>
</dbReference>
<evidence type="ECO:0000256" key="2">
    <source>
        <dbReference type="ARBA" id="ARBA00023054"/>
    </source>
</evidence>
<organism evidence="5 6">
    <name type="scientific">Solanum tuberosum</name>
    <name type="common">Potato</name>
    <dbReference type="NCBI Taxonomy" id="4113"/>
    <lineage>
        <taxon>Eukaryota</taxon>
        <taxon>Viridiplantae</taxon>
        <taxon>Streptophyta</taxon>
        <taxon>Embryophyta</taxon>
        <taxon>Tracheophyta</taxon>
        <taxon>Spermatophyta</taxon>
        <taxon>Magnoliopsida</taxon>
        <taxon>eudicotyledons</taxon>
        <taxon>Gunneridae</taxon>
        <taxon>Pentapetalae</taxon>
        <taxon>asterids</taxon>
        <taxon>lamiids</taxon>
        <taxon>Solanales</taxon>
        <taxon>Solanaceae</taxon>
        <taxon>Solanoideae</taxon>
        <taxon>Solaneae</taxon>
        <taxon>Solanum</taxon>
    </lineage>
</organism>
<dbReference type="SUPFAM" id="SSF52540">
    <property type="entry name" value="P-loop containing nucleoside triphosphate hydrolases"/>
    <property type="match status" value="1"/>
</dbReference>
<evidence type="ECO:0000256" key="1">
    <source>
        <dbReference type="ARBA" id="ARBA00004170"/>
    </source>
</evidence>
<evidence type="ECO:0000313" key="5">
    <source>
        <dbReference type="EMBL" id="KAH0749305.1"/>
    </source>
</evidence>
<dbReference type="PANTHER" id="PTHR23155">
    <property type="entry name" value="DISEASE RESISTANCE PROTEIN RP"/>
    <property type="match status" value="1"/>
</dbReference>
<dbReference type="InterPro" id="IPR044974">
    <property type="entry name" value="Disease_R_plants"/>
</dbReference>
<keyword evidence="3" id="KW-0472">Membrane</keyword>
<protein>
    <recommendedName>
        <fullName evidence="4">NB-ARC domain-containing protein</fullName>
    </recommendedName>
</protein>
<dbReference type="InterPro" id="IPR027417">
    <property type="entry name" value="P-loop_NTPase"/>
</dbReference>
<evidence type="ECO:0000259" key="4">
    <source>
        <dbReference type="Pfam" id="PF00931"/>
    </source>
</evidence>
<feature type="domain" description="NB-ARC" evidence="4">
    <location>
        <begin position="5"/>
        <end position="73"/>
    </location>
</feature>
<keyword evidence="6" id="KW-1185">Reference proteome</keyword>
<proteinExistence type="predicted"/>
<accession>A0ABQ7ULC1</accession>
<comment type="subcellular location">
    <subcellularLocation>
        <location evidence="1">Membrane</location>
        <topology evidence="1">Peripheral membrane protein</topology>
    </subcellularLocation>
</comment>
<dbReference type="Gene3D" id="3.40.50.300">
    <property type="entry name" value="P-loop containing nucleotide triphosphate hydrolases"/>
    <property type="match status" value="1"/>
</dbReference>
<keyword evidence="2" id="KW-0175">Coiled coil</keyword>